<sequence length="63" mass="7407">MDENNQHLKELLKQTDIAFKALMREPSSLTLNEEYEQAKLALDAYTASLKQTISEKRLQQRQR</sequence>
<keyword evidence="2" id="KW-1185">Reference proteome</keyword>
<evidence type="ECO:0000313" key="2">
    <source>
        <dbReference type="Proteomes" id="UP000478837"/>
    </source>
</evidence>
<gene>
    <name evidence="1" type="ORF">GTW09_13830</name>
</gene>
<dbReference type="RefSeq" id="WP_071980496.1">
    <property type="nucleotide sequence ID" value="NZ_JAAAWP010000009.1"/>
</dbReference>
<name>A0A6L9MX90_9ALTE</name>
<comment type="caution">
    <text evidence="1">The sequence shown here is derived from an EMBL/GenBank/DDBJ whole genome shotgun (WGS) entry which is preliminary data.</text>
</comment>
<evidence type="ECO:0000313" key="1">
    <source>
        <dbReference type="EMBL" id="NDW22605.1"/>
    </source>
</evidence>
<protein>
    <submittedName>
        <fullName evidence="1">Uncharacterized protein</fullName>
    </submittedName>
</protein>
<organism evidence="1 2">
    <name type="scientific">Alteromonas hispanica</name>
    <dbReference type="NCBI Taxonomy" id="315421"/>
    <lineage>
        <taxon>Bacteria</taxon>
        <taxon>Pseudomonadati</taxon>
        <taxon>Pseudomonadota</taxon>
        <taxon>Gammaproteobacteria</taxon>
        <taxon>Alteromonadales</taxon>
        <taxon>Alteromonadaceae</taxon>
        <taxon>Alteromonas/Salinimonas group</taxon>
        <taxon>Alteromonas</taxon>
    </lineage>
</organism>
<dbReference type="EMBL" id="JAAAWP010000009">
    <property type="protein sequence ID" value="NDW22605.1"/>
    <property type="molecule type" value="Genomic_DNA"/>
</dbReference>
<reference evidence="1 2" key="1">
    <citation type="submission" date="2020-01" db="EMBL/GenBank/DDBJ databases">
        <title>Genomes of bacteria type strains.</title>
        <authorList>
            <person name="Chen J."/>
            <person name="Zhu S."/>
            <person name="Yang J."/>
        </authorList>
    </citation>
    <scope>NUCLEOTIDE SEQUENCE [LARGE SCALE GENOMIC DNA]</scope>
    <source>
        <strain evidence="1 2">LMG 22958</strain>
    </source>
</reference>
<accession>A0A6L9MX90</accession>
<proteinExistence type="predicted"/>
<dbReference type="Proteomes" id="UP000478837">
    <property type="component" value="Unassembled WGS sequence"/>
</dbReference>
<dbReference type="AlphaFoldDB" id="A0A6L9MX90"/>